<comment type="caution">
    <text evidence="2">The sequence shown here is derived from an EMBL/GenBank/DDBJ whole genome shotgun (WGS) entry which is preliminary data.</text>
</comment>
<evidence type="ECO:0000313" key="3">
    <source>
        <dbReference type="Proteomes" id="UP000054564"/>
    </source>
</evidence>
<sequence length="144" mass="16750">MNAREEEEQAKLPFTWNQTLQHLGLNIPAPPRTKAHDLVMEISKTKLKVGLKGKEEILDSMLCKESKWGGSTRTLGGLVDRLKQRKIANHKKTMFNNQNMQMGKPAFDKQKKLKLKPRNWKWTSRVQDWMILKQLPTPKVNIHP</sequence>
<dbReference type="AlphaFoldDB" id="A0A0L0V092"/>
<evidence type="ECO:0000313" key="2">
    <source>
        <dbReference type="EMBL" id="KNE92601.1"/>
    </source>
</evidence>
<gene>
    <name evidence="2" type="ORF">PSTG_13987</name>
</gene>
<proteinExistence type="predicted"/>
<reference evidence="3" key="1">
    <citation type="submission" date="2014-03" db="EMBL/GenBank/DDBJ databases">
        <title>The Genome Sequence of Puccinia striiformis f. sp. tritici PST-78.</title>
        <authorList>
            <consortium name="The Broad Institute Genome Sequencing Platform"/>
            <person name="Cuomo C."/>
            <person name="Hulbert S."/>
            <person name="Chen X."/>
            <person name="Walker B."/>
            <person name="Young S.K."/>
            <person name="Zeng Q."/>
            <person name="Gargeya S."/>
            <person name="Fitzgerald M."/>
            <person name="Haas B."/>
            <person name="Abouelleil A."/>
            <person name="Alvarado L."/>
            <person name="Arachchi H.M."/>
            <person name="Berlin A.M."/>
            <person name="Chapman S.B."/>
            <person name="Goldberg J."/>
            <person name="Griggs A."/>
            <person name="Gujja S."/>
            <person name="Hansen M."/>
            <person name="Howarth C."/>
            <person name="Imamovic A."/>
            <person name="Larimer J."/>
            <person name="McCowan C."/>
            <person name="Montmayeur A."/>
            <person name="Murphy C."/>
            <person name="Neiman D."/>
            <person name="Pearson M."/>
            <person name="Priest M."/>
            <person name="Roberts A."/>
            <person name="Saif S."/>
            <person name="Shea T."/>
            <person name="Sisk P."/>
            <person name="Sykes S."/>
            <person name="Wortman J."/>
            <person name="Nusbaum C."/>
            <person name="Birren B."/>
        </authorList>
    </citation>
    <scope>NUCLEOTIDE SEQUENCE [LARGE SCALE GENOMIC DNA]</scope>
    <source>
        <strain evidence="3">race PST-78</strain>
    </source>
</reference>
<dbReference type="InterPro" id="IPR008978">
    <property type="entry name" value="HSP20-like_chaperone"/>
</dbReference>
<keyword evidence="3" id="KW-1185">Reference proteome</keyword>
<evidence type="ECO:0000259" key="1">
    <source>
        <dbReference type="Pfam" id="PF04969"/>
    </source>
</evidence>
<dbReference type="Proteomes" id="UP000054564">
    <property type="component" value="Unassembled WGS sequence"/>
</dbReference>
<name>A0A0L0V092_9BASI</name>
<dbReference type="SUPFAM" id="SSF49764">
    <property type="entry name" value="HSP20-like chaperones"/>
    <property type="match status" value="1"/>
</dbReference>
<dbReference type="Gene3D" id="2.60.40.790">
    <property type="match status" value="1"/>
</dbReference>
<dbReference type="Pfam" id="PF04969">
    <property type="entry name" value="CS"/>
    <property type="match status" value="1"/>
</dbReference>
<accession>A0A0L0V092</accession>
<dbReference type="EMBL" id="AJIL01000159">
    <property type="protein sequence ID" value="KNE92601.1"/>
    <property type="molecule type" value="Genomic_DNA"/>
</dbReference>
<dbReference type="STRING" id="1165861.A0A0L0V092"/>
<organism evidence="2 3">
    <name type="scientific">Puccinia striiformis f. sp. tritici PST-78</name>
    <dbReference type="NCBI Taxonomy" id="1165861"/>
    <lineage>
        <taxon>Eukaryota</taxon>
        <taxon>Fungi</taxon>
        <taxon>Dikarya</taxon>
        <taxon>Basidiomycota</taxon>
        <taxon>Pucciniomycotina</taxon>
        <taxon>Pucciniomycetes</taxon>
        <taxon>Pucciniales</taxon>
        <taxon>Pucciniaceae</taxon>
        <taxon>Puccinia</taxon>
    </lineage>
</organism>
<feature type="domain" description="CS" evidence="1">
    <location>
        <begin position="14"/>
        <end position="74"/>
    </location>
</feature>
<protein>
    <recommendedName>
        <fullName evidence="1">CS domain-containing protein</fullName>
    </recommendedName>
</protein>
<dbReference type="InterPro" id="IPR007052">
    <property type="entry name" value="CS_dom"/>
</dbReference>